<keyword evidence="3" id="KW-0479">Metal-binding</keyword>
<evidence type="ECO:0000256" key="12">
    <source>
        <dbReference type="ARBA" id="ARBA00023295"/>
    </source>
</evidence>
<evidence type="ECO:0000256" key="14">
    <source>
        <dbReference type="PROSITE-ProRule" id="PRU00391"/>
    </source>
</evidence>
<dbReference type="CDD" id="cd08971">
    <property type="entry name" value="AcNei2_N"/>
    <property type="match status" value="1"/>
</dbReference>
<feature type="domain" description="FPG-type" evidence="15">
    <location>
        <begin position="217"/>
        <end position="255"/>
    </location>
</feature>
<evidence type="ECO:0000256" key="4">
    <source>
        <dbReference type="ARBA" id="ARBA00022763"/>
    </source>
</evidence>
<evidence type="ECO:0000313" key="17">
    <source>
        <dbReference type="EMBL" id="MBB2890493.1"/>
    </source>
</evidence>
<dbReference type="InterPro" id="IPR000214">
    <property type="entry name" value="Znf_DNA_glyclase/AP_lyase"/>
</dbReference>
<dbReference type="GO" id="GO:0003684">
    <property type="term" value="F:damaged DNA binding"/>
    <property type="evidence" value="ECO:0007669"/>
    <property type="project" value="InterPro"/>
</dbReference>
<keyword evidence="9" id="KW-0234">DNA repair</keyword>
<gene>
    <name evidence="17" type="ORF">FHU39_000477</name>
</gene>
<evidence type="ECO:0000256" key="6">
    <source>
        <dbReference type="ARBA" id="ARBA00022801"/>
    </source>
</evidence>
<dbReference type="InterPro" id="IPR035937">
    <property type="entry name" value="FPG_N"/>
</dbReference>
<dbReference type="Gene3D" id="1.10.8.50">
    <property type="match status" value="1"/>
</dbReference>
<dbReference type="SUPFAM" id="SSF46946">
    <property type="entry name" value="S13-like H2TH domain"/>
    <property type="match status" value="1"/>
</dbReference>
<dbReference type="PANTHER" id="PTHR42697">
    <property type="entry name" value="ENDONUCLEASE 8"/>
    <property type="match status" value="1"/>
</dbReference>
<dbReference type="SUPFAM" id="SSF57716">
    <property type="entry name" value="Glucocorticoid receptor-like (DNA-binding domain)"/>
    <property type="match status" value="1"/>
</dbReference>
<reference evidence="17 18" key="1">
    <citation type="submission" date="2020-08" db="EMBL/GenBank/DDBJ databases">
        <title>Sequencing the genomes of 1000 actinobacteria strains.</title>
        <authorList>
            <person name="Klenk H.-P."/>
        </authorList>
    </citation>
    <scope>NUCLEOTIDE SEQUENCE [LARGE SCALE GENOMIC DNA]</scope>
    <source>
        <strain evidence="17 18">DSM 105369</strain>
    </source>
</reference>
<keyword evidence="17" id="KW-0255">Endonuclease</keyword>
<dbReference type="GO" id="GO:0000703">
    <property type="term" value="F:oxidized pyrimidine nucleobase lesion DNA N-glycosylase activity"/>
    <property type="evidence" value="ECO:0007669"/>
    <property type="project" value="TreeGrafter"/>
</dbReference>
<evidence type="ECO:0000256" key="2">
    <source>
        <dbReference type="ARBA" id="ARBA00012720"/>
    </source>
</evidence>
<dbReference type="InterPro" id="IPR012319">
    <property type="entry name" value="FPG_cat"/>
</dbReference>
<evidence type="ECO:0000256" key="8">
    <source>
        <dbReference type="ARBA" id="ARBA00023125"/>
    </source>
</evidence>
<protein>
    <recommendedName>
        <fullName evidence="2">DNA-(apurinic or apyrimidinic site) lyase</fullName>
        <ecNumber evidence="2">4.2.99.18</ecNumber>
    </recommendedName>
</protein>
<dbReference type="PANTHER" id="PTHR42697:SF1">
    <property type="entry name" value="ENDONUCLEASE 8"/>
    <property type="match status" value="1"/>
</dbReference>
<evidence type="ECO:0000256" key="9">
    <source>
        <dbReference type="ARBA" id="ARBA00023204"/>
    </source>
</evidence>
<evidence type="ECO:0000256" key="11">
    <source>
        <dbReference type="ARBA" id="ARBA00023268"/>
    </source>
</evidence>
<keyword evidence="7" id="KW-0862">Zinc</keyword>
<accession>A0A839N3F9</accession>
<keyword evidence="4" id="KW-0227">DNA damage</keyword>
<dbReference type="GO" id="GO:0006284">
    <property type="term" value="P:base-excision repair"/>
    <property type="evidence" value="ECO:0007669"/>
    <property type="project" value="InterPro"/>
</dbReference>
<dbReference type="Pfam" id="PF06831">
    <property type="entry name" value="H2TH"/>
    <property type="match status" value="1"/>
</dbReference>
<keyword evidence="18" id="KW-1185">Reference proteome</keyword>
<keyword evidence="11" id="KW-0511">Multifunctional enzyme</keyword>
<dbReference type="SMART" id="SM00898">
    <property type="entry name" value="Fapy_DNA_glyco"/>
    <property type="match status" value="1"/>
</dbReference>
<dbReference type="Proteomes" id="UP000559182">
    <property type="component" value="Unassembled WGS sequence"/>
</dbReference>
<dbReference type="InterPro" id="IPR044090">
    <property type="entry name" value="Nei2_N"/>
</dbReference>
<dbReference type="Pfam" id="PF01149">
    <property type="entry name" value="Fapy_DNA_glyco"/>
    <property type="match status" value="1"/>
</dbReference>
<keyword evidence="5 14" id="KW-0863">Zinc-finger</keyword>
<dbReference type="EMBL" id="JACHVQ010000001">
    <property type="protein sequence ID" value="MBB2890493.1"/>
    <property type="molecule type" value="Genomic_DNA"/>
</dbReference>
<dbReference type="RefSeq" id="WP_183318620.1">
    <property type="nucleotide sequence ID" value="NZ_JACHVQ010000001.1"/>
</dbReference>
<proteinExistence type="inferred from homology"/>
<dbReference type="InterPro" id="IPR015886">
    <property type="entry name" value="H2TH_FPG"/>
</dbReference>
<evidence type="ECO:0000256" key="10">
    <source>
        <dbReference type="ARBA" id="ARBA00023239"/>
    </source>
</evidence>
<dbReference type="PROSITE" id="PS01242">
    <property type="entry name" value="ZF_FPG_1"/>
    <property type="match status" value="1"/>
</dbReference>
<keyword evidence="10 17" id="KW-0456">Lyase</keyword>
<comment type="caution">
    <text evidence="17">The sequence shown here is derived from an EMBL/GenBank/DDBJ whole genome shotgun (WGS) entry which is preliminary data.</text>
</comment>
<dbReference type="SUPFAM" id="SSF81624">
    <property type="entry name" value="N-terminal domain of MutM-like DNA repair proteins"/>
    <property type="match status" value="1"/>
</dbReference>
<dbReference type="PROSITE" id="PS51068">
    <property type="entry name" value="FPG_CAT"/>
    <property type="match status" value="1"/>
</dbReference>
<evidence type="ECO:0000259" key="16">
    <source>
        <dbReference type="PROSITE" id="PS51068"/>
    </source>
</evidence>
<dbReference type="GO" id="GO:0008270">
    <property type="term" value="F:zinc ion binding"/>
    <property type="evidence" value="ECO:0007669"/>
    <property type="project" value="UniProtKB-KW"/>
</dbReference>
<sequence length="257" mass="27938">MPEGDAVWRTARRLDDALRGAPLVGCELRWPSLAGTHLHGMTTVEVVPRGKHLLHRLDSGLTLHSHLRMDGSWRVRPTGSMTPGSVRNPAIRALLATTGRTAIGERLGMLDLVDTRDEHRLVGHLGPDLLGADWDPGAAAQRLRRRPDRTIGAALLDQRNLAGLGTIWTTETLFARRLSPWSTVGQLTDDGLGALLETAHRLLHRSIERTEWADAATAYGHVGEPCPRCGRLLRNGPIADAATQRTLVFCPGCQPGG</sequence>
<dbReference type="EC" id="4.2.99.18" evidence="2"/>
<keyword evidence="17" id="KW-0540">Nuclease</keyword>
<evidence type="ECO:0000256" key="13">
    <source>
        <dbReference type="ARBA" id="ARBA00044632"/>
    </source>
</evidence>
<dbReference type="InterPro" id="IPR015887">
    <property type="entry name" value="DNA_glyclase_Znf_dom_DNA_BS"/>
</dbReference>
<dbReference type="GO" id="GO:0140078">
    <property type="term" value="F:class I DNA-(apurinic or apyrimidinic site) endonuclease activity"/>
    <property type="evidence" value="ECO:0007669"/>
    <property type="project" value="UniProtKB-EC"/>
</dbReference>
<dbReference type="InterPro" id="IPR010979">
    <property type="entry name" value="Ribosomal_uS13-like_H2TH"/>
</dbReference>
<keyword evidence="8" id="KW-0238">DNA-binding</keyword>
<dbReference type="AlphaFoldDB" id="A0A839N3F9"/>
<comment type="similarity">
    <text evidence="1">Belongs to the FPG family.</text>
</comment>
<evidence type="ECO:0000313" key="18">
    <source>
        <dbReference type="Proteomes" id="UP000559182"/>
    </source>
</evidence>
<evidence type="ECO:0000256" key="1">
    <source>
        <dbReference type="ARBA" id="ARBA00009409"/>
    </source>
</evidence>
<keyword evidence="12 17" id="KW-0326">Glycosidase</keyword>
<dbReference type="Gene3D" id="3.20.190.10">
    <property type="entry name" value="MutM-like, N-terminal"/>
    <property type="match status" value="1"/>
</dbReference>
<dbReference type="SMART" id="SM01232">
    <property type="entry name" value="H2TH"/>
    <property type="match status" value="1"/>
</dbReference>
<evidence type="ECO:0000256" key="5">
    <source>
        <dbReference type="ARBA" id="ARBA00022771"/>
    </source>
</evidence>
<evidence type="ECO:0000259" key="15">
    <source>
        <dbReference type="PROSITE" id="PS51066"/>
    </source>
</evidence>
<name>A0A839N3F9_9MICO</name>
<keyword evidence="6 17" id="KW-0378">Hydrolase</keyword>
<comment type="catalytic activity">
    <reaction evidence="13">
        <text>2'-deoxyribonucleotide-(2'-deoxyribose 5'-phosphate)-2'-deoxyribonucleotide-DNA = a 3'-end 2'-deoxyribonucleotide-(2,3-dehydro-2,3-deoxyribose 5'-phosphate)-DNA + a 5'-end 5'-phospho-2'-deoxyribonucleoside-DNA + H(+)</text>
        <dbReference type="Rhea" id="RHEA:66592"/>
        <dbReference type="Rhea" id="RHEA-COMP:13180"/>
        <dbReference type="Rhea" id="RHEA-COMP:16897"/>
        <dbReference type="Rhea" id="RHEA-COMP:17067"/>
        <dbReference type="ChEBI" id="CHEBI:15378"/>
        <dbReference type="ChEBI" id="CHEBI:136412"/>
        <dbReference type="ChEBI" id="CHEBI:157695"/>
        <dbReference type="ChEBI" id="CHEBI:167181"/>
        <dbReference type="EC" id="4.2.99.18"/>
    </reaction>
</comment>
<evidence type="ECO:0000256" key="3">
    <source>
        <dbReference type="ARBA" id="ARBA00022723"/>
    </source>
</evidence>
<organism evidence="17 18">
    <name type="scientific">Flexivirga oryzae</name>
    <dbReference type="NCBI Taxonomy" id="1794944"/>
    <lineage>
        <taxon>Bacteria</taxon>
        <taxon>Bacillati</taxon>
        <taxon>Actinomycetota</taxon>
        <taxon>Actinomycetes</taxon>
        <taxon>Micrococcales</taxon>
        <taxon>Dermacoccaceae</taxon>
        <taxon>Flexivirga</taxon>
    </lineage>
</organism>
<evidence type="ECO:0000256" key="7">
    <source>
        <dbReference type="ARBA" id="ARBA00022833"/>
    </source>
</evidence>
<dbReference type="PROSITE" id="PS51066">
    <property type="entry name" value="ZF_FPG_2"/>
    <property type="match status" value="1"/>
</dbReference>
<feature type="domain" description="Formamidopyrimidine-DNA glycosylase catalytic" evidence="16">
    <location>
        <begin position="2"/>
        <end position="95"/>
    </location>
</feature>